<protein>
    <submittedName>
        <fullName evidence="1">Uncharacterized protein</fullName>
    </submittedName>
</protein>
<dbReference type="AlphaFoldDB" id="A0A1E4SSV5"/>
<name>A0A1E4SSV5_9ASCO</name>
<gene>
    <name evidence="1" type="ORF">CANARDRAFT_30795</name>
</gene>
<proteinExistence type="predicted"/>
<evidence type="ECO:0000313" key="1">
    <source>
        <dbReference type="EMBL" id="ODV82507.1"/>
    </source>
</evidence>
<reference evidence="2" key="1">
    <citation type="submission" date="2016-04" db="EMBL/GenBank/DDBJ databases">
        <title>Comparative genomics of biotechnologically important yeasts.</title>
        <authorList>
            <consortium name="DOE Joint Genome Institute"/>
            <person name="Riley R."/>
            <person name="Haridas S."/>
            <person name="Wolfe K.H."/>
            <person name="Lopes M.R."/>
            <person name="Hittinger C.T."/>
            <person name="Goker M."/>
            <person name="Salamov A."/>
            <person name="Wisecaver J."/>
            <person name="Long T.M."/>
            <person name="Aerts A.L."/>
            <person name="Barry K."/>
            <person name="Choi C."/>
            <person name="Clum A."/>
            <person name="Coughlan A.Y."/>
            <person name="Deshpande S."/>
            <person name="Douglass A.P."/>
            <person name="Hanson S.J."/>
            <person name="Klenk H.-P."/>
            <person name="Labutti K."/>
            <person name="Lapidus A."/>
            <person name="Lindquist E."/>
            <person name="Lipzen A."/>
            <person name="Meier-Kolthoff J.P."/>
            <person name="Ohm R.A."/>
            <person name="Otillar R.P."/>
            <person name="Pangilinan J."/>
            <person name="Peng Y."/>
            <person name="Rokas A."/>
            <person name="Rosa C.A."/>
            <person name="Scheuner C."/>
            <person name="Sibirny A.A."/>
            <person name="Slot J.C."/>
            <person name="Stielow J.B."/>
            <person name="Sun H."/>
            <person name="Kurtzman C.P."/>
            <person name="Blackwell M."/>
            <person name="Grigoriev I.V."/>
            <person name="Jeffries T.W."/>
        </authorList>
    </citation>
    <scope>NUCLEOTIDE SEQUENCE [LARGE SCALE GENOMIC DNA]</scope>
    <source>
        <strain evidence="2">NRRL YB-2248</strain>
    </source>
</reference>
<dbReference type="Proteomes" id="UP000094801">
    <property type="component" value="Unassembled WGS sequence"/>
</dbReference>
<organism evidence="1 2">
    <name type="scientific">[Candida] arabinofermentans NRRL YB-2248</name>
    <dbReference type="NCBI Taxonomy" id="983967"/>
    <lineage>
        <taxon>Eukaryota</taxon>
        <taxon>Fungi</taxon>
        <taxon>Dikarya</taxon>
        <taxon>Ascomycota</taxon>
        <taxon>Saccharomycotina</taxon>
        <taxon>Pichiomycetes</taxon>
        <taxon>Pichiales</taxon>
        <taxon>Pichiaceae</taxon>
        <taxon>Ogataea</taxon>
        <taxon>Ogataea/Candida clade</taxon>
    </lineage>
</organism>
<sequence>MSFVAMLHTIGYSSIEIKELSSLKKRLWKFSYVFSRVNYIPVCETKLIYQIAEGIIIEHQTRRFEMIKTPVYGIDLDSKLKLRYGASYR</sequence>
<dbReference type="EMBL" id="KV453886">
    <property type="protein sequence ID" value="ODV82507.1"/>
    <property type="molecule type" value="Genomic_DNA"/>
</dbReference>
<evidence type="ECO:0000313" key="2">
    <source>
        <dbReference type="Proteomes" id="UP000094801"/>
    </source>
</evidence>
<accession>A0A1E4SSV5</accession>
<keyword evidence="2" id="KW-1185">Reference proteome</keyword>